<dbReference type="STRING" id="27835.A0A158QWU7"/>
<evidence type="ECO:0000256" key="3">
    <source>
        <dbReference type="SAM" id="SignalP"/>
    </source>
</evidence>
<feature type="region of interest" description="Disordered" evidence="2">
    <location>
        <begin position="1125"/>
        <end position="1291"/>
    </location>
</feature>
<feature type="compositionally biased region" description="Basic and acidic residues" evidence="2">
    <location>
        <begin position="284"/>
        <end position="305"/>
    </location>
</feature>
<keyword evidence="3" id="KW-0732">Signal</keyword>
<feature type="compositionally biased region" description="Pro residues" evidence="2">
    <location>
        <begin position="157"/>
        <end position="167"/>
    </location>
</feature>
<evidence type="ECO:0000313" key="4">
    <source>
        <dbReference type="EMBL" id="VDL69395.1"/>
    </source>
</evidence>
<feature type="region of interest" description="Disordered" evidence="2">
    <location>
        <begin position="898"/>
        <end position="918"/>
    </location>
</feature>
<dbReference type="EMBL" id="UYSL01019760">
    <property type="protein sequence ID" value="VDL69395.1"/>
    <property type="molecule type" value="Genomic_DNA"/>
</dbReference>
<keyword evidence="5" id="KW-1185">Reference proteome</keyword>
<feature type="signal peptide" evidence="3">
    <location>
        <begin position="1"/>
        <end position="16"/>
    </location>
</feature>
<evidence type="ECO:0000256" key="1">
    <source>
        <dbReference type="SAM" id="Coils"/>
    </source>
</evidence>
<feature type="coiled-coil region" evidence="1">
    <location>
        <begin position="1020"/>
        <end position="1082"/>
    </location>
</feature>
<feature type="coiled-coil region" evidence="1">
    <location>
        <begin position="950"/>
        <end position="977"/>
    </location>
</feature>
<gene>
    <name evidence="4" type="ORF">NBR_LOCUS5806</name>
</gene>
<feature type="compositionally biased region" description="Low complexity" evidence="2">
    <location>
        <begin position="406"/>
        <end position="418"/>
    </location>
</feature>
<feature type="compositionally biased region" description="Polar residues" evidence="2">
    <location>
        <begin position="470"/>
        <end position="493"/>
    </location>
</feature>
<feature type="compositionally biased region" description="Low complexity" evidence="2">
    <location>
        <begin position="501"/>
        <end position="516"/>
    </location>
</feature>
<feature type="compositionally biased region" description="Basic and acidic residues" evidence="2">
    <location>
        <begin position="778"/>
        <end position="816"/>
    </location>
</feature>
<feature type="compositionally biased region" description="Basic residues" evidence="2">
    <location>
        <begin position="1188"/>
        <end position="1199"/>
    </location>
</feature>
<evidence type="ECO:0000313" key="6">
    <source>
        <dbReference type="WBParaSite" id="NBR_0000580501-mRNA-1"/>
    </source>
</evidence>
<reference evidence="6" key="1">
    <citation type="submission" date="2016-04" db="UniProtKB">
        <authorList>
            <consortium name="WormBaseParasite"/>
        </authorList>
    </citation>
    <scope>IDENTIFICATION</scope>
</reference>
<dbReference type="Proteomes" id="UP000271162">
    <property type="component" value="Unassembled WGS sequence"/>
</dbReference>
<dbReference type="PANTHER" id="PTHR45615:SF40">
    <property type="entry name" value="MYOSIN HEAVY CHAIN, NON-MUSCLE"/>
    <property type="match status" value="1"/>
</dbReference>
<accession>A0A158QWU7</accession>
<feature type="region of interest" description="Disordered" evidence="2">
    <location>
        <begin position="152"/>
        <end position="247"/>
    </location>
</feature>
<evidence type="ECO:0000313" key="5">
    <source>
        <dbReference type="Proteomes" id="UP000271162"/>
    </source>
</evidence>
<feature type="compositionally biased region" description="Low complexity" evidence="2">
    <location>
        <begin position="324"/>
        <end position="340"/>
    </location>
</feature>
<sequence>MKIVFVLQIVCLVVFAAKPPVAPKKSKLCGNEKCDEVLFKAKVKRVMTFNHEAFLSLVEGALIDVTAVKYSDRTDLMEGVLADGTKGNFYIGAIDIGPYIEFLRDAIAKKKELKEISQDKADIGSKKVLGTVRADLQLVRDYNVQAARYAQEQKLPAPQPIPLPDLPPSGGSRHGHSHGDSHGHGHSHGGAAHGHSHAEDTHAHGHSHGGAAQGHSHVEDAHGHGHSHGGAAQGHSHVEAAHDHGHSHGEAVHIHVHDHSHGGEPPVAESPSVQTEKVAMKVEHDHGHGHSHGEEAHPKPSHSTDQHGSPIPVVKIESSDTNNASASDPSISVTSSDSSVGKQPINSPEATQQIPLTEMEKEIEKLLARDAVLLKEEAAPKHTVVVSFAIEGVEDSTTQSPDVSVAATPAPAPTTAEPLPTPRISTGDILGGAASINLTPQNDAQPTPTTVDPPLTVPPPLEKPDLPMEAQNTQSSPMPSTAPTDSLPQQDSTFPPPESSTVDQTVTAQQATLTADPSLAPVEQPEHQPAGVAEQSAATTERSAGAAHVNADGIGKGEESLLTTTRSPSPVDIEQTHPTSVTPAGVKEADVAEDVVSTTQPSVEAITGTIPPTATVPAEYCSRENCPDENAVPQDPGEVEAVQKAPGAIHGILKTVAAVIRTLPFLDGIGDGGVGLFINVSFLVAAIIIYSISSVLSEYSDAVGCDKMIAHDLATKCKMLDELNKAKDVEINRLSSGRLPGNVEEAAELRKELCLREVEIQKICQANELMKGEIEEERRSRELRENDLTSERKRAAQAEDRVSDLRRRLDEEEQTHSRTINELATANLSLERLEKDLRAEKKALEEMTLEQKKTKDAAIKLSMELQSANEEIMKLTVEKSNIELENATLSSMIEEIERNRKEGSGGSGGWSDFGDDIIGDADEEREKTPASSTISVPVAGPGAVSDVREAAKLRVQLKKSEQELETTRMALDYEKQERSRLQSKLSSTEHELERRIREVAERERERTRADERCNELLTIMKDSNAKARETELLRDKLRDDVAILQSEVASTMEEKRKKDEKISELEVELKRMRNEHLKLETKRFSEVLELKHKLDVLMTAQMQPLTPAVQGYDYVNKIERDTVNSPSSLWEEAPRPLSSNRATSPEEDFLFGTFHTTKKGTGRPRRSDRLQMETSPTESEKRKERKETSHRRVRSRSHGRQLWNGRLEDMPAGRHLPADRAAPSAHNPGYEMDPHNRRHNRSVHAYYSSGGSNGGRSPPPEMPLLSAVPPPGLKKPAGKRANESGMEFKSS</sequence>
<protein>
    <submittedName>
        <fullName evidence="6">SH3 domain-containing protein</fullName>
    </submittedName>
</protein>
<name>A0A158QWU7_NIPBR</name>
<feature type="compositionally biased region" description="Polar residues" evidence="2">
    <location>
        <begin position="436"/>
        <end position="445"/>
    </location>
</feature>
<dbReference type="OMA" id="SHKENAM"/>
<feature type="compositionally biased region" description="Pro residues" evidence="2">
    <location>
        <begin position="1257"/>
        <end position="1273"/>
    </location>
</feature>
<proteinExistence type="predicted"/>
<reference evidence="4 5" key="2">
    <citation type="submission" date="2018-11" db="EMBL/GenBank/DDBJ databases">
        <authorList>
            <consortium name="Pathogen Informatics"/>
        </authorList>
    </citation>
    <scope>NUCLEOTIDE SEQUENCE [LARGE SCALE GENOMIC DNA]</scope>
</reference>
<dbReference type="GO" id="GO:0016460">
    <property type="term" value="C:myosin II complex"/>
    <property type="evidence" value="ECO:0007669"/>
    <property type="project" value="TreeGrafter"/>
</dbReference>
<organism evidence="6">
    <name type="scientific">Nippostrongylus brasiliensis</name>
    <name type="common">Rat hookworm</name>
    <dbReference type="NCBI Taxonomy" id="27835"/>
    <lineage>
        <taxon>Eukaryota</taxon>
        <taxon>Metazoa</taxon>
        <taxon>Ecdysozoa</taxon>
        <taxon>Nematoda</taxon>
        <taxon>Chromadorea</taxon>
        <taxon>Rhabditida</taxon>
        <taxon>Rhabditina</taxon>
        <taxon>Rhabditomorpha</taxon>
        <taxon>Strongyloidea</taxon>
        <taxon>Heligmosomidae</taxon>
        <taxon>Nippostrongylus</taxon>
    </lineage>
</organism>
<feature type="compositionally biased region" description="Basic and acidic residues" evidence="2">
    <location>
        <begin position="236"/>
        <end position="247"/>
    </location>
</feature>
<feature type="region of interest" description="Disordered" evidence="2">
    <location>
        <begin position="284"/>
        <end position="351"/>
    </location>
</feature>
<dbReference type="GO" id="GO:0000146">
    <property type="term" value="F:microfilament motor activity"/>
    <property type="evidence" value="ECO:0007669"/>
    <property type="project" value="TreeGrafter"/>
</dbReference>
<feature type="compositionally biased region" description="Basic and acidic residues" evidence="2">
    <location>
        <begin position="1206"/>
        <end position="1218"/>
    </location>
</feature>
<keyword evidence="1" id="KW-0175">Coiled coil</keyword>
<feature type="region of interest" description="Disordered" evidence="2">
    <location>
        <begin position="394"/>
        <end position="587"/>
    </location>
</feature>
<evidence type="ECO:0000256" key="2">
    <source>
        <dbReference type="SAM" id="MobiDB-lite"/>
    </source>
</evidence>
<dbReference type="PANTHER" id="PTHR45615">
    <property type="entry name" value="MYOSIN HEAVY CHAIN, NON-MUSCLE"/>
    <property type="match status" value="1"/>
</dbReference>
<dbReference type="GO" id="GO:0005737">
    <property type="term" value="C:cytoplasm"/>
    <property type="evidence" value="ECO:0007669"/>
    <property type="project" value="TreeGrafter"/>
</dbReference>
<feature type="compositionally biased region" description="Basic and acidic residues" evidence="2">
    <location>
        <begin position="1178"/>
        <end position="1187"/>
    </location>
</feature>
<feature type="region of interest" description="Disordered" evidence="2">
    <location>
        <begin position="778"/>
        <end position="822"/>
    </location>
</feature>
<feature type="chain" id="PRO_5043135648" evidence="3">
    <location>
        <begin position="17"/>
        <end position="1291"/>
    </location>
</feature>
<dbReference type="GO" id="GO:0032982">
    <property type="term" value="C:myosin filament"/>
    <property type="evidence" value="ECO:0007669"/>
    <property type="project" value="TreeGrafter"/>
</dbReference>
<dbReference type="GO" id="GO:0051015">
    <property type="term" value="F:actin filament binding"/>
    <property type="evidence" value="ECO:0007669"/>
    <property type="project" value="TreeGrafter"/>
</dbReference>
<dbReference type="WBParaSite" id="NBR_0000580501-mRNA-1">
    <property type="protein sequence ID" value="NBR_0000580501-mRNA-1"/>
    <property type="gene ID" value="NBR_0000580501"/>
</dbReference>